<feature type="compositionally biased region" description="Low complexity" evidence="1">
    <location>
        <begin position="501"/>
        <end position="528"/>
    </location>
</feature>
<dbReference type="EMBL" id="RQHU01000005">
    <property type="protein sequence ID" value="TGN14751.1"/>
    <property type="molecule type" value="Genomic_DNA"/>
</dbReference>
<feature type="transmembrane region" description="Helical" evidence="2">
    <location>
        <begin position="447"/>
        <end position="467"/>
    </location>
</feature>
<dbReference type="Pfam" id="PF04536">
    <property type="entry name" value="TPM_phosphatase"/>
    <property type="match status" value="1"/>
</dbReference>
<dbReference type="PANTHER" id="PTHR30373">
    <property type="entry name" value="UPF0603 PROTEIN YGCG"/>
    <property type="match status" value="1"/>
</dbReference>
<organism evidence="4 5">
    <name type="scientific">Leptospira bandrabouensis</name>
    <dbReference type="NCBI Taxonomy" id="2484903"/>
    <lineage>
        <taxon>Bacteria</taxon>
        <taxon>Pseudomonadati</taxon>
        <taxon>Spirochaetota</taxon>
        <taxon>Spirochaetia</taxon>
        <taxon>Leptospirales</taxon>
        <taxon>Leptospiraceae</taxon>
        <taxon>Leptospira</taxon>
    </lineage>
</organism>
<proteinExistence type="predicted"/>
<evidence type="ECO:0000313" key="5">
    <source>
        <dbReference type="Proteomes" id="UP000297649"/>
    </source>
</evidence>
<dbReference type="PANTHER" id="PTHR30373:SF2">
    <property type="entry name" value="UPF0603 PROTEIN YGCG"/>
    <property type="match status" value="1"/>
</dbReference>
<feature type="transmembrane region" description="Helical" evidence="2">
    <location>
        <begin position="292"/>
        <end position="311"/>
    </location>
</feature>
<evidence type="ECO:0000256" key="2">
    <source>
        <dbReference type="SAM" id="Phobius"/>
    </source>
</evidence>
<reference evidence="4" key="1">
    <citation type="journal article" date="2019" name="PLoS Negl. Trop. Dis.">
        <title>Revisiting the worldwide diversity of Leptospira species in the environment.</title>
        <authorList>
            <person name="Vincent A.T."/>
            <person name="Schiettekatte O."/>
            <person name="Bourhy P."/>
            <person name="Veyrier F.J."/>
            <person name="Picardeau M."/>
        </authorList>
    </citation>
    <scope>NUCLEOTIDE SEQUENCE [LARGE SCALE GENOMIC DNA]</scope>
    <source>
        <strain evidence="4">201601109</strain>
    </source>
</reference>
<protein>
    <submittedName>
        <fullName evidence="4">TPM domain-containing protein</fullName>
    </submittedName>
</protein>
<dbReference type="Proteomes" id="UP000297649">
    <property type="component" value="Unassembled WGS sequence"/>
</dbReference>
<comment type="caution">
    <text evidence="4">The sequence shown here is derived from an EMBL/GenBank/DDBJ whole genome shotgun (WGS) entry which is preliminary data.</text>
</comment>
<keyword evidence="2" id="KW-1133">Transmembrane helix</keyword>
<name>A0A6H3NUU3_9LEPT</name>
<feature type="transmembrane region" description="Helical" evidence="2">
    <location>
        <begin position="385"/>
        <end position="405"/>
    </location>
</feature>
<gene>
    <name evidence="4" type="ORF">EHR08_00135</name>
</gene>
<dbReference type="Gene3D" id="3.10.310.50">
    <property type="match status" value="1"/>
</dbReference>
<feature type="domain" description="TPM" evidence="3">
    <location>
        <begin position="38"/>
        <end position="160"/>
    </location>
</feature>
<feature type="transmembrane region" description="Helical" evidence="2">
    <location>
        <begin position="221"/>
        <end position="238"/>
    </location>
</feature>
<evidence type="ECO:0000259" key="3">
    <source>
        <dbReference type="Pfam" id="PF04536"/>
    </source>
</evidence>
<feature type="transmembrane region" description="Helical" evidence="2">
    <location>
        <begin position="473"/>
        <end position="495"/>
    </location>
</feature>
<evidence type="ECO:0000256" key="1">
    <source>
        <dbReference type="SAM" id="MobiDB-lite"/>
    </source>
</evidence>
<feature type="transmembrane region" description="Helical" evidence="2">
    <location>
        <begin position="417"/>
        <end position="435"/>
    </location>
</feature>
<dbReference type="RefSeq" id="WP_135744473.1">
    <property type="nucleotide sequence ID" value="NZ_RQHT01000014.1"/>
</dbReference>
<feature type="transmembrane region" description="Helical" evidence="2">
    <location>
        <begin position="357"/>
        <end position="378"/>
    </location>
</feature>
<feature type="transmembrane region" description="Helical" evidence="2">
    <location>
        <begin position="194"/>
        <end position="212"/>
    </location>
</feature>
<keyword evidence="5" id="KW-1185">Reference proteome</keyword>
<accession>A0A6H3NUU3</accession>
<keyword evidence="2" id="KW-0472">Membrane</keyword>
<feature type="compositionally biased region" description="Gly residues" evidence="1">
    <location>
        <begin position="529"/>
        <end position="545"/>
    </location>
</feature>
<dbReference type="AlphaFoldDB" id="A0A6H3NUU3"/>
<dbReference type="OrthoDB" id="9810918at2"/>
<sequence>MKKGQIRFQQFLIIGCLLFNFSLRPLFAKEPIVLTSPITDEVGILNSHHLTNLQSVISEIENKTSAQVFLYIIQSLEGESLESYSLQVAEISKIGQKDKDNGVLVLLSVGDRKVRLEVGYGLEETLTDVLCNRIIRNIMIPEFKKGDLAGGVLLGFSAIESILLEKSQSNPNLQTDYPNGIGSAFSTDNTLRNIGIAIAVIVVALIVYFLLFEGKKYKQKIWLEVLYGGVVFLGLLCFLPDAVFYFFCFGLIALNLYLLYGIWEWFSYPLAILSLFFWIPFLRYTFHAEWIVLFWVFGIIDSILLVIKLALDEVLIEKFGKLAKKWGLSPSELFVHILAFFSFGFTLDSLLRHENFFYILYYQGLILFSLYGFTISIFEKYAIRYGTAFLIWLFLVAGFFFFWPMKQGADNTIDFESLIFSFQWFVYLVLGFVLAKTIQVKSWKIRSLKYGLISFVWTLGFSIDRILGFTETFSFSIFFVFYFIILLLHFFYTVWEESDGSSYGSSSSSSSYSSSSSSYRSSAGSSSSSGGGGGSFGGGGSSGSW</sequence>
<feature type="region of interest" description="Disordered" evidence="1">
    <location>
        <begin position="501"/>
        <end position="545"/>
    </location>
</feature>
<feature type="transmembrane region" description="Helical" evidence="2">
    <location>
        <begin position="332"/>
        <end position="351"/>
    </location>
</feature>
<evidence type="ECO:0000313" key="4">
    <source>
        <dbReference type="EMBL" id="TGN14751.1"/>
    </source>
</evidence>
<keyword evidence="2" id="KW-0812">Transmembrane</keyword>
<dbReference type="InterPro" id="IPR007621">
    <property type="entry name" value="TPM_dom"/>
</dbReference>